<evidence type="ECO:0000256" key="2">
    <source>
        <dbReference type="RuleBase" id="RU003749"/>
    </source>
</evidence>
<gene>
    <name evidence="4" type="ORF">IAD15_11770</name>
</gene>
<dbReference type="PANTHER" id="PTHR33495">
    <property type="entry name" value="ANTI-SIGMA FACTOR ANTAGONIST TM_1081-RELATED-RELATED"/>
    <property type="match status" value="1"/>
</dbReference>
<reference evidence="4" key="1">
    <citation type="submission" date="2020-10" db="EMBL/GenBank/DDBJ databases">
        <authorList>
            <person name="Gilroy R."/>
        </authorList>
    </citation>
    <scope>NUCLEOTIDE SEQUENCE</scope>
    <source>
        <strain evidence="4">CHK195-11698</strain>
    </source>
</reference>
<evidence type="ECO:0000313" key="5">
    <source>
        <dbReference type="Proteomes" id="UP000824175"/>
    </source>
</evidence>
<dbReference type="Proteomes" id="UP000824175">
    <property type="component" value="Unassembled WGS sequence"/>
</dbReference>
<dbReference type="Pfam" id="PF01740">
    <property type="entry name" value="STAS"/>
    <property type="match status" value="1"/>
</dbReference>
<name>A0A9D1L1D9_9FIRM</name>
<proteinExistence type="inferred from homology"/>
<dbReference type="AlphaFoldDB" id="A0A9D1L1D9"/>
<dbReference type="InterPro" id="IPR003658">
    <property type="entry name" value="Anti-sigma_ant"/>
</dbReference>
<dbReference type="EMBL" id="DVMJ01000109">
    <property type="protein sequence ID" value="HIU14724.1"/>
    <property type="molecule type" value="Genomic_DNA"/>
</dbReference>
<evidence type="ECO:0000259" key="3">
    <source>
        <dbReference type="PROSITE" id="PS50801"/>
    </source>
</evidence>
<reference evidence="4" key="2">
    <citation type="journal article" date="2021" name="PeerJ">
        <title>Extensive microbial diversity within the chicken gut microbiome revealed by metagenomics and culture.</title>
        <authorList>
            <person name="Gilroy R."/>
            <person name="Ravi A."/>
            <person name="Getino M."/>
            <person name="Pursley I."/>
            <person name="Horton D.L."/>
            <person name="Alikhan N.F."/>
            <person name="Baker D."/>
            <person name="Gharbi K."/>
            <person name="Hall N."/>
            <person name="Watson M."/>
            <person name="Adriaenssens E.M."/>
            <person name="Foster-Nyarko E."/>
            <person name="Jarju S."/>
            <person name="Secka A."/>
            <person name="Antonio M."/>
            <person name="Oren A."/>
            <person name="Chaudhuri R.R."/>
            <person name="La Ragione R."/>
            <person name="Hildebrand F."/>
            <person name="Pallen M.J."/>
        </authorList>
    </citation>
    <scope>NUCLEOTIDE SEQUENCE</scope>
    <source>
        <strain evidence="4">CHK195-11698</strain>
    </source>
</reference>
<accession>A0A9D1L1D9</accession>
<dbReference type="InterPro" id="IPR036513">
    <property type="entry name" value="STAS_dom_sf"/>
</dbReference>
<comment type="similarity">
    <text evidence="1 2">Belongs to the anti-sigma-factor antagonist family.</text>
</comment>
<evidence type="ECO:0000313" key="4">
    <source>
        <dbReference type="EMBL" id="HIU14724.1"/>
    </source>
</evidence>
<comment type="caution">
    <text evidence="4">The sequence shown here is derived from an EMBL/GenBank/DDBJ whole genome shotgun (WGS) entry which is preliminary data.</text>
</comment>
<protein>
    <recommendedName>
        <fullName evidence="2">Anti-sigma factor antagonist</fullName>
    </recommendedName>
</protein>
<dbReference type="SUPFAM" id="SSF52091">
    <property type="entry name" value="SpoIIaa-like"/>
    <property type="match status" value="1"/>
</dbReference>
<evidence type="ECO:0000256" key="1">
    <source>
        <dbReference type="ARBA" id="ARBA00009013"/>
    </source>
</evidence>
<dbReference type="CDD" id="cd07043">
    <property type="entry name" value="STAS_anti-anti-sigma_factors"/>
    <property type="match status" value="1"/>
</dbReference>
<dbReference type="InterPro" id="IPR002645">
    <property type="entry name" value="STAS_dom"/>
</dbReference>
<sequence length="112" mass="12999">MQNEMKISETEDALVVFFYGDLDHETTLRYRDHLVSCIEDSHQPSVIFNFKHVHFIDSSGIGMVLGRYNQLVKSQRRLYLSGLHGSVYKLFDLTGLFKIIQCLDEDKEVEAK</sequence>
<feature type="domain" description="STAS" evidence="3">
    <location>
        <begin position="3"/>
        <end position="112"/>
    </location>
</feature>
<organism evidence="4 5">
    <name type="scientific">Candidatus Fimiplasma intestinipullorum</name>
    <dbReference type="NCBI Taxonomy" id="2840825"/>
    <lineage>
        <taxon>Bacteria</taxon>
        <taxon>Bacillati</taxon>
        <taxon>Bacillota</taxon>
        <taxon>Clostridia</taxon>
        <taxon>Eubacteriales</taxon>
        <taxon>Candidatus Fimiplasma</taxon>
    </lineage>
</organism>
<dbReference type="GO" id="GO:0043856">
    <property type="term" value="F:anti-sigma factor antagonist activity"/>
    <property type="evidence" value="ECO:0007669"/>
    <property type="project" value="InterPro"/>
</dbReference>
<dbReference type="PANTHER" id="PTHR33495:SF2">
    <property type="entry name" value="ANTI-SIGMA FACTOR ANTAGONIST TM_1081-RELATED"/>
    <property type="match status" value="1"/>
</dbReference>
<dbReference type="Gene3D" id="3.30.750.24">
    <property type="entry name" value="STAS domain"/>
    <property type="match status" value="1"/>
</dbReference>
<dbReference type="PROSITE" id="PS50801">
    <property type="entry name" value="STAS"/>
    <property type="match status" value="1"/>
</dbReference>
<dbReference type="NCBIfam" id="TIGR00377">
    <property type="entry name" value="ant_ant_sig"/>
    <property type="match status" value="1"/>
</dbReference>